<keyword evidence="5" id="KW-0175">Coiled coil</keyword>
<keyword evidence="2" id="KW-0378">Hydrolase</keyword>
<dbReference type="InterPro" id="IPR027417">
    <property type="entry name" value="P-loop_NTPase"/>
</dbReference>
<dbReference type="InterPro" id="IPR001650">
    <property type="entry name" value="Helicase_C-like"/>
</dbReference>
<dbReference type="Pfam" id="PF12513">
    <property type="entry name" value="SUV3_C"/>
    <property type="match status" value="1"/>
</dbReference>
<feature type="domain" description="Helicase C-terminal" evidence="8">
    <location>
        <begin position="467"/>
        <end position="621"/>
    </location>
</feature>
<dbReference type="GO" id="GO:0005524">
    <property type="term" value="F:ATP binding"/>
    <property type="evidence" value="ECO:0007669"/>
    <property type="project" value="UniProtKB-KW"/>
</dbReference>
<dbReference type="PROSITE" id="PS51192">
    <property type="entry name" value="HELICASE_ATP_BIND_1"/>
    <property type="match status" value="1"/>
</dbReference>
<feature type="coiled-coil region" evidence="5">
    <location>
        <begin position="181"/>
        <end position="214"/>
    </location>
</feature>
<dbReference type="Gene3D" id="3.40.50.300">
    <property type="entry name" value="P-loop containing nucleotide triphosphate hydrolases"/>
    <property type="match status" value="2"/>
</dbReference>
<feature type="domain" description="Helicase ATP-binding" evidence="7">
    <location>
        <begin position="311"/>
        <end position="456"/>
    </location>
</feature>
<proteinExistence type="predicted"/>
<dbReference type="AlphaFoldDB" id="A0A511AWW4"/>
<dbReference type="InterPro" id="IPR014001">
    <property type="entry name" value="Helicase_ATP-bd"/>
</dbReference>
<dbReference type="Pfam" id="PF00271">
    <property type="entry name" value="Helicase_C"/>
    <property type="match status" value="1"/>
</dbReference>
<dbReference type="InterPro" id="IPR055206">
    <property type="entry name" value="DEXQc_SUV3"/>
</dbReference>
<dbReference type="GO" id="GO:0004386">
    <property type="term" value="F:helicase activity"/>
    <property type="evidence" value="ECO:0007669"/>
    <property type="project" value="UniProtKB-KW"/>
</dbReference>
<evidence type="ECO:0000256" key="6">
    <source>
        <dbReference type="SAM" id="MobiDB-lite"/>
    </source>
</evidence>
<dbReference type="Gene3D" id="1.20.272.40">
    <property type="match status" value="1"/>
</dbReference>
<dbReference type="CDD" id="cd18805">
    <property type="entry name" value="SF2_C_suv3"/>
    <property type="match status" value="1"/>
</dbReference>
<dbReference type="PANTHER" id="PTHR12131">
    <property type="entry name" value="ATP-DEPENDENT RNA AND DNA HELICASE"/>
    <property type="match status" value="1"/>
</dbReference>
<gene>
    <name evidence="9" type="ORF">GWA01_04060</name>
</gene>
<evidence type="ECO:0000259" key="7">
    <source>
        <dbReference type="PROSITE" id="PS51192"/>
    </source>
</evidence>
<evidence type="ECO:0000313" key="10">
    <source>
        <dbReference type="Proteomes" id="UP000321230"/>
    </source>
</evidence>
<reference evidence="9 10" key="1">
    <citation type="submission" date="2019-07" db="EMBL/GenBank/DDBJ databases">
        <title>Whole genome shotgun sequence of Gluconobacter wancherniae NBRC 103581.</title>
        <authorList>
            <person name="Hosoyama A."/>
            <person name="Uohara A."/>
            <person name="Ohji S."/>
            <person name="Ichikawa N."/>
        </authorList>
    </citation>
    <scope>NUCLEOTIDE SEQUENCE [LARGE SCALE GENOMIC DNA]</scope>
    <source>
        <strain evidence="9 10">NBRC 103581</strain>
    </source>
</reference>
<dbReference type="InterPro" id="IPR050699">
    <property type="entry name" value="RNA-DNA_Helicase"/>
</dbReference>
<dbReference type="SUPFAM" id="SSF52540">
    <property type="entry name" value="P-loop containing nucleoside triphosphate hydrolases"/>
    <property type="match status" value="1"/>
</dbReference>
<dbReference type="Proteomes" id="UP000321230">
    <property type="component" value="Unassembled WGS sequence"/>
</dbReference>
<dbReference type="PROSITE" id="PS51194">
    <property type="entry name" value="HELICASE_CTER"/>
    <property type="match status" value="1"/>
</dbReference>
<keyword evidence="4" id="KW-0067">ATP-binding</keyword>
<dbReference type="SMART" id="SM00487">
    <property type="entry name" value="DEXDc"/>
    <property type="match status" value="1"/>
</dbReference>
<name>A0A511AWW4_9PROT</name>
<sequence>MKHKTLMTEHSAPADALSPAERALIHAEEEFGTPLDITPRERPTMLRQVARRLEGPDATLSRENLLEALCAVRRKNWAAQLMNVARRAGEVWISKLDTQEAAARIHDPKADMPALRHALDEVLLQRWQEMGDSPRNVLEDVRADLADTGLMLSGGQLEKLSRGIAAAFGSEDLGFEDELRLAEERRAREQADIQARAERKRTRELERLREWESRLIGFEAVPDVLGCTRREALRWIAENRLPIARRETRHDGIELFFFDPAELQKIRPQLSTWRGSSKGDRPEKLNRGTIAGNAAIARVAALDRFAAHFRTARSLKRRITLVTGPTNSGKSHTALNALAAAESGLALAPLRLLAHEFREAMLSRGVPASLSTGEERIIMPGARHLAATVEMCPFNNPVDVAIIDEAQMLADPDRGAAWTAAIMGVPARHIFVLGAADCIPLVKRIAELCNDPVDEIHLERKSPLKASGTLRLDDLRPNDAVIAFSRREVLDLRADLMSRNRRVAVVYGALSPEVRRAEAARFNNGEADILVATDAIGMGLNLSIRRVVFSALKKFDGRQTRDLTSQEVKQIGGRAGRYGKHEEGLVCVLAEAGSPTFVRRMLEAPPEPIVELRPLVQPDSDIVRAVAEEIGSDSLYGVLTRIKRAVLRPDDPNYRLADMDQALEIAAALEGVEGLDLSTRWTYAMCPIDERDNGIQRLVQWAADHAAGRRVPPPGTGRLPHAEQAGREELERAEKRHKRLVAWRWLALRFPEAYPAQEDAESNTTALNDWIEQVLRTQSRARETQRQHRGGFAGRGKPPGAKPATKSYPSSPKRPSGKKDDRTRGRKKR</sequence>
<organism evidence="9 10">
    <name type="scientific">Gluconobacter wancherniae NBRC 103581</name>
    <dbReference type="NCBI Taxonomy" id="656744"/>
    <lineage>
        <taxon>Bacteria</taxon>
        <taxon>Pseudomonadati</taxon>
        <taxon>Pseudomonadota</taxon>
        <taxon>Alphaproteobacteria</taxon>
        <taxon>Acetobacterales</taxon>
        <taxon>Acetobacteraceae</taxon>
        <taxon>Gluconobacter</taxon>
    </lineage>
</organism>
<feature type="region of interest" description="Disordered" evidence="6">
    <location>
        <begin position="708"/>
        <end position="731"/>
    </location>
</feature>
<evidence type="ECO:0000259" key="8">
    <source>
        <dbReference type="PROSITE" id="PS51194"/>
    </source>
</evidence>
<feature type="compositionally biased region" description="Basic and acidic residues" evidence="6">
    <location>
        <begin position="720"/>
        <end position="731"/>
    </location>
</feature>
<accession>A0A511AWW4</accession>
<dbReference type="Pfam" id="PF22527">
    <property type="entry name" value="DEXQc_Suv3"/>
    <property type="match status" value="1"/>
</dbReference>
<keyword evidence="10" id="KW-1185">Reference proteome</keyword>
<dbReference type="EMBL" id="BJUZ01000001">
    <property type="protein sequence ID" value="GEK92636.1"/>
    <property type="molecule type" value="Genomic_DNA"/>
</dbReference>
<dbReference type="InterPro" id="IPR022192">
    <property type="entry name" value="SUV3_C"/>
</dbReference>
<keyword evidence="3" id="KW-0347">Helicase</keyword>
<evidence type="ECO:0000256" key="5">
    <source>
        <dbReference type="SAM" id="Coils"/>
    </source>
</evidence>
<dbReference type="GO" id="GO:0016787">
    <property type="term" value="F:hydrolase activity"/>
    <property type="evidence" value="ECO:0007669"/>
    <property type="project" value="UniProtKB-KW"/>
</dbReference>
<evidence type="ECO:0000256" key="3">
    <source>
        <dbReference type="ARBA" id="ARBA00022806"/>
    </source>
</evidence>
<dbReference type="Gene3D" id="1.20.58.1080">
    <property type="match status" value="1"/>
</dbReference>
<evidence type="ECO:0000313" key="9">
    <source>
        <dbReference type="EMBL" id="GEK92636.1"/>
    </source>
</evidence>
<protein>
    <submittedName>
        <fullName evidence="9">Uncharacterized protein</fullName>
    </submittedName>
</protein>
<keyword evidence="1" id="KW-0547">Nucleotide-binding</keyword>
<feature type="region of interest" description="Disordered" evidence="6">
    <location>
        <begin position="778"/>
        <end position="829"/>
    </location>
</feature>
<dbReference type="SMART" id="SM00490">
    <property type="entry name" value="HELICc"/>
    <property type="match status" value="1"/>
</dbReference>
<dbReference type="PANTHER" id="PTHR12131:SF1">
    <property type="entry name" value="ATP-DEPENDENT RNA HELICASE SUPV3L1, MITOCHONDRIAL-RELATED"/>
    <property type="match status" value="1"/>
</dbReference>
<dbReference type="Pfam" id="PF18147">
    <property type="entry name" value="Suv3_C_1"/>
    <property type="match status" value="1"/>
</dbReference>
<dbReference type="InterPro" id="IPR041082">
    <property type="entry name" value="Suv3_C_1"/>
</dbReference>
<evidence type="ECO:0000256" key="4">
    <source>
        <dbReference type="ARBA" id="ARBA00022840"/>
    </source>
</evidence>
<evidence type="ECO:0000256" key="2">
    <source>
        <dbReference type="ARBA" id="ARBA00022801"/>
    </source>
</evidence>
<evidence type="ECO:0000256" key="1">
    <source>
        <dbReference type="ARBA" id="ARBA00022741"/>
    </source>
</evidence>
<comment type="caution">
    <text evidence="9">The sequence shown here is derived from an EMBL/GenBank/DDBJ whole genome shotgun (WGS) entry which is preliminary data.</text>
</comment>